<dbReference type="Gene3D" id="1.10.10.10">
    <property type="entry name" value="Winged helix-like DNA-binding domain superfamily/Winged helix DNA-binding domain"/>
    <property type="match status" value="1"/>
</dbReference>
<name>A0A139MVI1_9STRE</name>
<sequence length="116" mass="13150">MTLSPLPVNYKRVLRQIKVGAGNPITGAEIALTLKLEERTVQKIINQLITRYGVPIVGVRHGFNRGYFIPEDKAELLDGAKSFYNQLQDEQKRLNVLMNAEPEEYKQLVKKLLEGA</sequence>
<reference evidence="1 2" key="1">
    <citation type="submission" date="2016-01" db="EMBL/GenBank/DDBJ databases">
        <title>Highly variable Streptococcus oralis are common among viridans streptococci isolated from primates.</title>
        <authorList>
            <person name="Denapaite D."/>
            <person name="Rieger M."/>
            <person name="Koendgen S."/>
            <person name="Brueckner R."/>
            <person name="Ochigava I."/>
            <person name="Kappeler P."/>
            <person name="Maetz-Rensing K."/>
            <person name="Leendertz F."/>
            <person name="Hakenbeck R."/>
        </authorList>
    </citation>
    <scope>NUCLEOTIDE SEQUENCE [LARGE SCALE GENOMIC DNA]</scope>
    <source>
        <strain evidence="1 2">DD02</strain>
    </source>
</reference>
<dbReference type="Proteomes" id="UP000070198">
    <property type="component" value="Unassembled WGS sequence"/>
</dbReference>
<gene>
    <name evidence="1" type="ORF">SGADD02_01229</name>
</gene>
<dbReference type="AlphaFoldDB" id="A0A139MVI1"/>
<accession>A0A139MVI1</accession>
<organism evidence="1 2">
    <name type="scientific">Streptococcus gallolyticus</name>
    <dbReference type="NCBI Taxonomy" id="315405"/>
    <lineage>
        <taxon>Bacteria</taxon>
        <taxon>Bacillati</taxon>
        <taxon>Bacillota</taxon>
        <taxon>Bacilli</taxon>
        <taxon>Lactobacillales</taxon>
        <taxon>Streptococcaceae</taxon>
        <taxon>Streptococcus</taxon>
    </lineage>
</organism>
<dbReference type="PATRIC" id="fig|315405.11.peg.1471"/>
<dbReference type="EMBL" id="LQOF01000286">
    <property type="protein sequence ID" value="KXT67743.1"/>
    <property type="molecule type" value="Genomic_DNA"/>
</dbReference>
<comment type="caution">
    <text evidence="1">The sequence shown here is derived from an EMBL/GenBank/DDBJ whole genome shotgun (WGS) entry which is preliminary data.</text>
</comment>
<dbReference type="RefSeq" id="WP_061458758.1">
    <property type="nucleotide sequence ID" value="NZ_KQ968748.1"/>
</dbReference>
<evidence type="ECO:0000313" key="1">
    <source>
        <dbReference type="EMBL" id="KXT67743.1"/>
    </source>
</evidence>
<proteinExistence type="predicted"/>
<protein>
    <submittedName>
        <fullName evidence="1">Uncharacterized protein</fullName>
    </submittedName>
</protein>
<evidence type="ECO:0000313" key="2">
    <source>
        <dbReference type="Proteomes" id="UP000070198"/>
    </source>
</evidence>
<dbReference type="InterPro" id="IPR036388">
    <property type="entry name" value="WH-like_DNA-bd_sf"/>
</dbReference>